<proteinExistence type="predicted"/>
<feature type="transmembrane region" description="Helical" evidence="5">
    <location>
        <begin position="235"/>
        <end position="252"/>
    </location>
</feature>
<evidence type="ECO:0000313" key="7">
    <source>
        <dbReference type="EMBL" id="QNN69248.1"/>
    </source>
</evidence>
<keyword evidence="3 5" id="KW-1133">Transmembrane helix</keyword>
<dbReference type="PANTHER" id="PTHR37422:SF23">
    <property type="entry name" value="TEICHURONIC ACID BIOSYNTHESIS PROTEIN TUAE"/>
    <property type="match status" value="1"/>
</dbReference>
<feature type="transmembrane region" description="Helical" evidence="5">
    <location>
        <begin position="288"/>
        <end position="305"/>
    </location>
</feature>
<feature type="transmembrane region" description="Helical" evidence="5">
    <location>
        <begin position="74"/>
        <end position="94"/>
    </location>
</feature>
<feature type="transmembrane region" description="Helical" evidence="5">
    <location>
        <begin position="204"/>
        <end position="223"/>
    </location>
</feature>
<evidence type="ECO:0000256" key="1">
    <source>
        <dbReference type="ARBA" id="ARBA00004141"/>
    </source>
</evidence>
<dbReference type="GO" id="GO:0016020">
    <property type="term" value="C:membrane"/>
    <property type="evidence" value="ECO:0007669"/>
    <property type="project" value="UniProtKB-SubCell"/>
</dbReference>
<feature type="transmembrane region" description="Helical" evidence="5">
    <location>
        <begin position="405"/>
        <end position="424"/>
    </location>
</feature>
<evidence type="ECO:0000259" key="6">
    <source>
        <dbReference type="Pfam" id="PF04932"/>
    </source>
</evidence>
<keyword evidence="2 5" id="KW-0812">Transmembrane</keyword>
<dbReference type="GO" id="GO:0016874">
    <property type="term" value="F:ligase activity"/>
    <property type="evidence" value="ECO:0007669"/>
    <property type="project" value="UniProtKB-KW"/>
</dbReference>
<feature type="transmembrane region" description="Helical" evidence="5">
    <location>
        <begin position="258"/>
        <end position="281"/>
    </location>
</feature>
<gene>
    <name evidence="7" type="ORF">H9L16_11250</name>
</gene>
<dbReference type="PANTHER" id="PTHR37422">
    <property type="entry name" value="TEICHURONIC ACID BIOSYNTHESIS PROTEIN TUAE"/>
    <property type="match status" value="1"/>
</dbReference>
<sequence>MGSRQAAFAGRDILRWSLVATLLALLLAAWLGGGVTEDSTSVDEWLQMLALPVLVLATAMLLQDPPRDRLVQAGLVVAGLIVLVPLIQLLPLPAAAGSDARNSLISDLGQAGVAGTTLRWSLAPFATEQGLLFLVPGFAAFLAGLALPARFRRWLMLALVMLILLNIPFAFFQAGLPADSAERLYQYPDGSAAFGGLFINHNHHATALVVGMALCIGLGVDSWRRRGGSSSFGPHLLYAAAALVCVMTMPLTGSRAGALLVVPIFVVTLIFVGVLPIVRFLRTRPGKGLALGSMVVALICLWLGFDSLAAVLVQDPRFPVAAATFRMGVDYAPWGSGVGSFVQAFAQNEPNLLLIPAYANHAHNEYAEWWLTGGIPAMVALLAGLALFAVAAWRIYTMQGRSGSAVFAAACWTAILAALVHSLVDFPLRTTSLMTVESLLAGMMLASIADGMRGARRRSRAADPKVG</sequence>
<feature type="transmembrane region" description="Helical" evidence="5">
    <location>
        <begin position="130"/>
        <end position="147"/>
    </location>
</feature>
<feature type="transmembrane region" description="Helical" evidence="5">
    <location>
        <begin position="430"/>
        <end position="449"/>
    </location>
</feature>
<evidence type="ECO:0000256" key="4">
    <source>
        <dbReference type="ARBA" id="ARBA00023136"/>
    </source>
</evidence>
<feature type="transmembrane region" description="Helical" evidence="5">
    <location>
        <begin position="369"/>
        <end position="393"/>
    </location>
</feature>
<evidence type="ECO:0000256" key="3">
    <source>
        <dbReference type="ARBA" id="ARBA00022989"/>
    </source>
</evidence>
<comment type="subcellular location">
    <subcellularLocation>
        <location evidence="1">Membrane</location>
        <topology evidence="1">Multi-pass membrane protein</topology>
    </subcellularLocation>
</comment>
<dbReference type="KEGG" id="tcn:H9L16_11250"/>
<feature type="transmembrane region" description="Helical" evidence="5">
    <location>
        <begin position="12"/>
        <end position="33"/>
    </location>
</feature>
<evidence type="ECO:0000313" key="8">
    <source>
        <dbReference type="Proteomes" id="UP000515804"/>
    </source>
</evidence>
<dbReference type="Proteomes" id="UP000515804">
    <property type="component" value="Chromosome"/>
</dbReference>
<dbReference type="EMBL" id="CP060719">
    <property type="protein sequence ID" value="QNN69248.1"/>
    <property type="molecule type" value="Genomic_DNA"/>
</dbReference>
<dbReference type="RefSeq" id="WP_187551771.1">
    <property type="nucleotide sequence ID" value="NZ_BMZL01000002.1"/>
</dbReference>
<evidence type="ECO:0000256" key="5">
    <source>
        <dbReference type="SAM" id="Phobius"/>
    </source>
</evidence>
<evidence type="ECO:0000256" key="2">
    <source>
        <dbReference type="ARBA" id="ARBA00022692"/>
    </source>
</evidence>
<keyword evidence="7" id="KW-0436">Ligase</keyword>
<keyword evidence="4 5" id="KW-0472">Membrane</keyword>
<keyword evidence="8" id="KW-1185">Reference proteome</keyword>
<organism evidence="7 8">
    <name type="scientific">Thermomonas carbonis</name>
    <dbReference type="NCBI Taxonomy" id="1463158"/>
    <lineage>
        <taxon>Bacteria</taxon>
        <taxon>Pseudomonadati</taxon>
        <taxon>Pseudomonadota</taxon>
        <taxon>Gammaproteobacteria</taxon>
        <taxon>Lysobacterales</taxon>
        <taxon>Lysobacteraceae</taxon>
        <taxon>Thermomonas</taxon>
    </lineage>
</organism>
<accession>A0A7G9SN23</accession>
<feature type="transmembrane region" description="Helical" evidence="5">
    <location>
        <begin position="154"/>
        <end position="176"/>
    </location>
</feature>
<dbReference type="InterPro" id="IPR007016">
    <property type="entry name" value="O-antigen_ligase-rel_domated"/>
</dbReference>
<protein>
    <submittedName>
        <fullName evidence="7">O-antigen ligase family protein</fullName>
    </submittedName>
</protein>
<feature type="transmembrane region" description="Helical" evidence="5">
    <location>
        <begin position="45"/>
        <end position="62"/>
    </location>
</feature>
<dbReference type="Pfam" id="PF04932">
    <property type="entry name" value="Wzy_C"/>
    <property type="match status" value="1"/>
</dbReference>
<reference evidence="7 8" key="1">
    <citation type="submission" date="2020-08" db="EMBL/GenBank/DDBJ databases">
        <title>Genome sequence of Thermomonas carbonis KCTC 42013T.</title>
        <authorList>
            <person name="Hyun D.-W."/>
            <person name="Bae J.-W."/>
        </authorList>
    </citation>
    <scope>NUCLEOTIDE SEQUENCE [LARGE SCALE GENOMIC DNA]</scope>
    <source>
        <strain evidence="7 8">KCTC 42013</strain>
    </source>
</reference>
<dbReference type="InterPro" id="IPR051533">
    <property type="entry name" value="WaaL-like"/>
</dbReference>
<feature type="domain" description="O-antigen ligase-related" evidence="6">
    <location>
        <begin position="241"/>
        <end position="382"/>
    </location>
</feature>
<name>A0A7G9SN23_9GAMM</name>
<dbReference type="AlphaFoldDB" id="A0A7G9SN23"/>